<organism evidence="9 10">
    <name type="scientific">Acinetobacter terrestris</name>
    <dbReference type="NCBI Taxonomy" id="2529843"/>
    <lineage>
        <taxon>Bacteria</taxon>
        <taxon>Pseudomonadati</taxon>
        <taxon>Pseudomonadota</taxon>
        <taxon>Gammaproteobacteria</taxon>
        <taxon>Moraxellales</taxon>
        <taxon>Moraxellaceae</taxon>
        <taxon>Acinetobacter</taxon>
        <taxon>Acinetobacter Taxon 24</taxon>
    </lineage>
</organism>
<dbReference type="FunFam" id="3.40.640.10:FF:000015">
    <property type="entry name" value="Aspartate aminotransferase"/>
    <property type="match status" value="1"/>
</dbReference>
<dbReference type="PRINTS" id="PR00799">
    <property type="entry name" value="TRANSAMINASE"/>
</dbReference>
<proteinExistence type="inferred from homology"/>
<dbReference type="AlphaFoldDB" id="A0AAW6UUI6"/>
<dbReference type="GO" id="GO:0030170">
    <property type="term" value="F:pyridoxal phosphate binding"/>
    <property type="evidence" value="ECO:0007669"/>
    <property type="project" value="InterPro"/>
</dbReference>
<dbReference type="GO" id="GO:0005829">
    <property type="term" value="C:cytosol"/>
    <property type="evidence" value="ECO:0007669"/>
    <property type="project" value="TreeGrafter"/>
</dbReference>
<dbReference type="PROSITE" id="PS00105">
    <property type="entry name" value="AA_TRANSFER_CLASS_1"/>
    <property type="match status" value="1"/>
</dbReference>
<evidence type="ECO:0000259" key="8">
    <source>
        <dbReference type="Pfam" id="PF00155"/>
    </source>
</evidence>
<evidence type="ECO:0000256" key="6">
    <source>
        <dbReference type="ARBA" id="ARBA00022898"/>
    </source>
</evidence>
<dbReference type="GO" id="GO:0004838">
    <property type="term" value="F:L-tyrosine-2-oxoglutarate transaminase activity"/>
    <property type="evidence" value="ECO:0007669"/>
    <property type="project" value="TreeGrafter"/>
</dbReference>
<dbReference type="InterPro" id="IPR015424">
    <property type="entry name" value="PyrdxlP-dep_Trfase"/>
</dbReference>
<dbReference type="EMBL" id="JASKNE010000001">
    <property type="protein sequence ID" value="MDK1683285.1"/>
    <property type="molecule type" value="Genomic_DNA"/>
</dbReference>
<sequence>MFQHVDTYAGDPILSLMEEFGKDQRSHKVNLSIGLYYNEDNIVPQLGAVKAAYKNIEASNDQVKLYLPMDGLKSYNQATQALVLGQDSQARRDGRAVTIQTLGGSGALKVGADFLKKYFPESDVWVSQPTWENHIAIFNGAGLHTHFYPYFDATTNGVNVPAMLEKLSQLPAKSIVLLHPCCHNPTGADLTIAEWDQVIEVLQKQDLIPFLDIAYQGFGQGLEQDAYAIRALDQTGMNFIVSNSFSKIFSLYGERIGGLTFVCDDQATAQKVLGQLKATVRRIYSSPPTTGALLVDNVLNNADLTAQWEAELTEMRERIIKMRQILNEKLSQALPERDFRYLVKQQGMFSYTGLTAEQVDILKDQYAIYLVRSGRMCAAGLNLSNIDYVAESIAEVIKATA</sequence>
<comment type="similarity">
    <text evidence="2 7">Belongs to the class-I pyridoxal-phosphate-dependent aminotransferase family.</text>
</comment>
<evidence type="ECO:0000256" key="3">
    <source>
        <dbReference type="ARBA" id="ARBA00011738"/>
    </source>
</evidence>
<comment type="subunit">
    <text evidence="3">Homodimer.</text>
</comment>
<dbReference type="NCBIfam" id="NF006719">
    <property type="entry name" value="PRK09257.1"/>
    <property type="match status" value="1"/>
</dbReference>
<dbReference type="SUPFAM" id="SSF53383">
    <property type="entry name" value="PLP-dependent transferases"/>
    <property type="match status" value="1"/>
</dbReference>
<name>A0AAW6UUI6_9GAMM</name>
<feature type="domain" description="Aminotransferase class I/classII large" evidence="8">
    <location>
        <begin position="27"/>
        <end position="393"/>
    </location>
</feature>
<protein>
    <recommendedName>
        <fullName evidence="7">Aminotransferase</fullName>
        <ecNumber evidence="7">2.6.1.-</ecNumber>
    </recommendedName>
</protein>
<evidence type="ECO:0000256" key="2">
    <source>
        <dbReference type="ARBA" id="ARBA00007441"/>
    </source>
</evidence>
<dbReference type="FunFam" id="3.90.1150.10:FF:000001">
    <property type="entry name" value="Aspartate aminotransferase"/>
    <property type="match status" value="1"/>
</dbReference>
<keyword evidence="4 7" id="KW-0032">Aminotransferase</keyword>
<accession>A0AAW6UUI6</accession>
<dbReference type="Gene3D" id="3.90.1150.10">
    <property type="entry name" value="Aspartate Aminotransferase, domain 1"/>
    <property type="match status" value="1"/>
</dbReference>
<dbReference type="Gene3D" id="3.40.640.10">
    <property type="entry name" value="Type I PLP-dependent aspartate aminotransferase-like (Major domain)"/>
    <property type="match status" value="1"/>
</dbReference>
<evidence type="ECO:0000313" key="9">
    <source>
        <dbReference type="EMBL" id="MDK1683285.1"/>
    </source>
</evidence>
<comment type="cofactor">
    <cofactor evidence="1 7">
        <name>pyridoxal 5'-phosphate</name>
        <dbReference type="ChEBI" id="CHEBI:597326"/>
    </cofactor>
</comment>
<evidence type="ECO:0000256" key="7">
    <source>
        <dbReference type="RuleBase" id="RU000481"/>
    </source>
</evidence>
<dbReference type="Proteomes" id="UP001241935">
    <property type="component" value="Unassembled WGS sequence"/>
</dbReference>
<comment type="caution">
    <text evidence="9">The sequence shown here is derived from an EMBL/GenBank/DDBJ whole genome shotgun (WGS) entry which is preliminary data.</text>
</comment>
<evidence type="ECO:0000256" key="5">
    <source>
        <dbReference type="ARBA" id="ARBA00022679"/>
    </source>
</evidence>
<dbReference type="InterPro" id="IPR004838">
    <property type="entry name" value="NHTrfase_class1_PyrdxlP-BS"/>
</dbReference>
<evidence type="ECO:0000256" key="4">
    <source>
        <dbReference type="ARBA" id="ARBA00022576"/>
    </source>
</evidence>
<dbReference type="InterPro" id="IPR015422">
    <property type="entry name" value="PyrdxlP-dep_Trfase_small"/>
</dbReference>
<gene>
    <name evidence="9" type="ORF">QOR41_05435</name>
</gene>
<keyword evidence="5 7" id="KW-0808">Transferase</keyword>
<evidence type="ECO:0000313" key="10">
    <source>
        <dbReference type="Proteomes" id="UP001241935"/>
    </source>
</evidence>
<evidence type="ECO:0000256" key="1">
    <source>
        <dbReference type="ARBA" id="ARBA00001933"/>
    </source>
</evidence>
<dbReference type="GO" id="GO:0033585">
    <property type="term" value="P:L-phenylalanine biosynthetic process from chorismate via phenylpyruvate"/>
    <property type="evidence" value="ECO:0007669"/>
    <property type="project" value="TreeGrafter"/>
</dbReference>
<dbReference type="InterPro" id="IPR000796">
    <property type="entry name" value="Asp_trans"/>
</dbReference>
<dbReference type="PANTHER" id="PTHR11879:SF37">
    <property type="entry name" value="AROMATIC-AMINO-ACID AMINOTRANSFERASE"/>
    <property type="match status" value="1"/>
</dbReference>
<dbReference type="Pfam" id="PF00155">
    <property type="entry name" value="Aminotran_1_2"/>
    <property type="match status" value="1"/>
</dbReference>
<dbReference type="RefSeq" id="WP_284066607.1">
    <property type="nucleotide sequence ID" value="NZ_JASKNE010000001.1"/>
</dbReference>
<dbReference type="GO" id="GO:0042802">
    <property type="term" value="F:identical protein binding"/>
    <property type="evidence" value="ECO:0007669"/>
    <property type="project" value="TreeGrafter"/>
</dbReference>
<dbReference type="InterPro" id="IPR015421">
    <property type="entry name" value="PyrdxlP-dep_Trfase_major"/>
</dbReference>
<dbReference type="EC" id="2.6.1.-" evidence="7"/>
<dbReference type="InterPro" id="IPR004839">
    <property type="entry name" value="Aminotransferase_I/II_large"/>
</dbReference>
<dbReference type="CDD" id="cd00609">
    <property type="entry name" value="AAT_like"/>
    <property type="match status" value="1"/>
</dbReference>
<keyword evidence="6" id="KW-0663">Pyridoxal phosphate</keyword>
<dbReference type="PANTHER" id="PTHR11879">
    <property type="entry name" value="ASPARTATE AMINOTRANSFERASE"/>
    <property type="match status" value="1"/>
</dbReference>
<reference evidence="9" key="1">
    <citation type="submission" date="2023-04" db="EMBL/GenBank/DDBJ databases">
        <title>The environmental microbiomes in feedlot watering bowls are a reservoir of florfenicol resistance for bovine respiratory disease pathogens.</title>
        <authorList>
            <person name="Kos D.W."/>
            <person name="Ruzzini A.C."/>
            <person name="Schreiner B."/>
            <person name="Jelinski M.D."/>
        </authorList>
    </citation>
    <scope>NUCLEOTIDE SEQUENCE</scope>
    <source>
        <strain evidence="9">WB3</strain>
    </source>
</reference>